<dbReference type="InterPro" id="IPR036291">
    <property type="entry name" value="NAD(P)-bd_dom_sf"/>
</dbReference>
<dbReference type="Gene3D" id="3.40.50.720">
    <property type="entry name" value="NAD(P)-binding Rossmann-like Domain"/>
    <property type="match status" value="1"/>
</dbReference>
<dbReference type="PANTHER" id="PTHR38015:SF1">
    <property type="entry name" value="OPINE DEHYDROGENASE DOMAIN-CONTAINING PROTEIN"/>
    <property type="match status" value="1"/>
</dbReference>
<proteinExistence type="predicted"/>
<sequence length="350" mass="38468">MSFAVIGAGNTGQAIAGYLSLHGEEVKLYSRDSQKAELISRKGLNLKGVYSGRVSIKVSADLEDVIEKAEFIIISTTSFGHRPVFNQLKPLLKNNQTIAIFPGYWGAIECKEILGDTFESKNITIAETSAMPFVSIADHNGSVSINKVKKNILISTIPNSAHTPISKKFLKTFPQLTTTKNVFETSINNTNVVIHTPIALFNASRIDSSEEFQFYSQGASPKTVSYIEKLDEERLRIAALLEVETQDILTLLNDFYETDYPSLYKALSGLFPVGKGPASFDHRYFTEDIPYGLVPISELGKLAGVKTPYTDAIINTASLLLNKDFRKEGVNFEGLTMEKVHALGGVVKST</sequence>
<dbReference type="EMBL" id="QGTW01000001">
    <property type="protein sequence ID" value="PWW32400.1"/>
    <property type="molecule type" value="Genomic_DNA"/>
</dbReference>
<dbReference type="Proteomes" id="UP000247150">
    <property type="component" value="Unassembled WGS sequence"/>
</dbReference>
<dbReference type="GO" id="GO:0016491">
    <property type="term" value="F:oxidoreductase activity"/>
    <property type="evidence" value="ECO:0007669"/>
    <property type="project" value="InterPro"/>
</dbReference>
<dbReference type="RefSeq" id="WP_110063330.1">
    <property type="nucleotide sequence ID" value="NZ_QGTW01000001.1"/>
</dbReference>
<dbReference type="InterPro" id="IPR013328">
    <property type="entry name" value="6PGD_dom2"/>
</dbReference>
<dbReference type="InterPro" id="IPR008927">
    <property type="entry name" value="6-PGluconate_DH-like_C_sf"/>
</dbReference>
<dbReference type="Gene3D" id="1.10.1040.10">
    <property type="entry name" value="N-(1-d-carboxylethyl)-l-norvaline Dehydrogenase, domain 2"/>
    <property type="match status" value="1"/>
</dbReference>
<dbReference type="InterPro" id="IPR003421">
    <property type="entry name" value="Opine_DH"/>
</dbReference>
<dbReference type="SUPFAM" id="SSF48179">
    <property type="entry name" value="6-phosphogluconate dehydrogenase C-terminal domain-like"/>
    <property type="match status" value="1"/>
</dbReference>
<dbReference type="PANTHER" id="PTHR38015">
    <property type="entry name" value="BLR6086 PROTEIN"/>
    <property type="match status" value="1"/>
</dbReference>
<gene>
    <name evidence="3" type="ORF">DFO73_101664</name>
</gene>
<reference evidence="3 4" key="1">
    <citation type="submission" date="2018-05" db="EMBL/GenBank/DDBJ databases">
        <title>Freshwater and sediment microbial communities from various areas in North America, analyzing microbe dynamics in response to fracking.</title>
        <authorList>
            <person name="Lamendella R."/>
        </authorList>
    </citation>
    <scope>NUCLEOTIDE SEQUENCE [LARGE SCALE GENOMIC DNA]</scope>
    <source>
        <strain evidence="3 4">15_TX</strain>
    </source>
</reference>
<feature type="domain" description="Opine dehydrogenase" evidence="1">
    <location>
        <begin position="180"/>
        <end position="320"/>
    </location>
</feature>
<name>A0A2V3A8K7_9BACI</name>
<evidence type="ECO:0000259" key="2">
    <source>
        <dbReference type="Pfam" id="PF02558"/>
    </source>
</evidence>
<accession>A0A2V3A8K7</accession>
<comment type="caution">
    <text evidence="3">The sequence shown here is derived from an EMBL/GenBank/DDBJ whole genome shotgun (WGS) entry which is preliminary data.</text>
</comment>
<dbReference type="InterPro" id="IPR013332">
    <property type="entry name" value="KPR_N"/>
</dbReference>
<protein>
    <submittedName>
        <fullName evidence="3">Opine dehydrogenase</fullName>
    </submittedName>
</protein>
<dbReference type="Pfam" id="PF02317">
    <property type="entry name" value="Octopine_DH"/>
    <property type="match status" value="1"/>
</dbReference>
<dbReference type="AlphaFoldDB" id="A0A2V3A8K7"/>
<dbReference type="SUPFAM" id="SSF51735">
    <property type="entry name" value="NAD(P)-binding Rossmann-fold domains"/>
    <property type="match status" value="1"/>
</dbReference>
<dbReference type="OrthoDB" id="1073746at2"/>
<organism evidence="3 4">
    <name type="scientific">Cytobacillus oceanisediminis</name>
    <dbReference type="NCBI Taxonomy" id="665099"/>
    <lineage>
        <taxon>Bacteria</taxon>
        <taxon>Bacillati</taxon>
        <taxon>Bacillota</taxon>
        <taxon>Bacilli</taxon>
        <taxon>Bacillales</taxon>
        <taxon>Bacillaceae</taxon>
        <taxon>Cytobacillus</taxon>
    </lineage>
</organism>
<dbReference type="InterPro" id="IPR051729">
    <property type="entry name" value="Opine/Lysopine_DH"/>
</dbReference>
<feature type="domain" description="Ketopantoate reductase N-terminal" evidence="2">
    <location>
        <begin position="4"/>
        <end position="101"/>
    </location>
</feature>
<evidence type="ECO:0000259" key="1">
    <source>
        <dbReference type="Pfam" id="PF02317"/>
    </source>
</evidence>
<dbReference type="Pfam" id="PF02558">
    <property type="entry name" value="ApbA"/>
    <property type="match status" value="1"/>
</dbReference>
<evidence type="ECO:0000313" key="4">
    <source>
        <dbReference type="Proteomes" id="UP000247150"/>
    </source>
</evidence>
<evidence type="ECO:0000313" key="3">
    <source>
        <dbReference type="EMBL" id="PWW32400.1"/>
    </source>
</evidence>